<protein>
    <submittedName>
        <fullName evidence="8">2,5-diketo-D-gluconic acid reductase</fullName>
    </submittedName>
</protein>
<dbReference type="Gene3D" id="3.20.20.100">
    <property type="entry name" value="NADP-dependent oxidoreductase domain"/>
    <property type="match status" value="1"/>
</dbReference>
<dbReference type="InterPro" id="IPR023210">
    <property type="entry name" value="NADP_OxRdtase_dom"/>
</dbReference>
<feature type="site" description="Lowers pKa of active site Tyr" evidence="6">
    <location>
        <position position="116"/>
    </location>
</feature>
<dbReference type="STRING" id="1423729.FC80_GL000022"/>
<evidence type="ECO:0000256" key="6">
    <source>
        <dbReference type="PIRSR" id="PIRSR000097-3"/>
    </source>
</evidence>
<dbReference type="OrthoDB" id="9804790at2"/>
<dbReference type="PATRIC" id="fig|1423729.3.peg.22"/>
<name>A0A0R2CYU8_9LACO</name>
<evidence type="ECO:0000256" key="3">
    <source>
        <dbReference type="ARBA" id="ARBA00023002"/>
    </source>
</evidence>
<dbReference type="PANTHER" id="PTHR43827">
    <property type="entry name" value="2,5-DIKETO-D-GLUCONIC ACID REDUCTASE"/>
    <property type="match status" value="1"/>
</dbReference>
<keyword evidence="2" id="KW-0521">NADP</keyword>
<evidence type="ECO:0000256" key="5">
    <source>
        <dbReference type="PIRSR" id="PIRSR000097-2"/>
    </source>
</evidence>
<dbReference type="PROSITE" id="PS00062">
    <property type="entry name" value="ALDOKETO_REDUCTASE_2"/>
    <property type="match status" value="1"/>
</dbReference>
<dbReference type="InterPro" id="IPR020471">
    <property type="entry name" value="AKR"/>
</dbReference>
<dbReference type="FunFam" id="3.20.20.100:FF:000002">
    <property type="entry name" value="2,5-diketo-D-gluconic acid reductase A"/>
    <property type="match status" value="1"/>
</dbReference>
<feature type="binding site" evidence="5">
    <location>
        <position position="149"/>
    </location>
    <ligand>
        <name>substrate</name>
    </ligand>
</feature>
<dbReference type="AlphaFoldDB" id="A0A0R2CYU8"/>
<comment type="similarity">
    <text evidence="1">Belongs to the aldo/keto reductase family.</text>
</comment>
<keyword evidence="9" id="KW-1185">Reference proteome</keyword>
<dbReference type="InterPro" id="IPR018170">
    <property type="entry name" value="Aldo/ket_reductase_CS"/>
</dbReference>
<organism evidence="8 9">
    <name type="scientific">Liquorilactobacillus cacaonum DSM 21116</name>
    <dbReference type="NCBI Taxonomy" id="1423729"/>
    <lineage>
        <taxon>Bacteria</taxon>
        <taxon>Bacillati</taxon>
        <taxon>Bacillota</taxon>
        <taxon>Bacilli</taxon>
        <taxon>Lactobacillales</taxon>
        <taxon>Lactobacillaceae</taxon>
        <taxon>Liquorilactobacillus</taxon>
    </lineage>
</organism>
<keyword evidence="3" id="KW-0560">Oxidoreductase</keyword>
<proteinExistence type="inferred from homology"/>
<evidence type="ECO:0000256" key="1">
    <source>
        <dbReference type="ARBA" id="ARBA00007905"/>
    </source>
</evidence>
<dbReference type="RefSeq" id="WP_083486884.1">
    <property type="nucleotide sequence ID" value="NZ_AYZE01000001.1"/>
</dbReference>
<dbReference type="CDD" id="cd19132">
    <property type="entry name" value="AKR_AKR5D1_E1"/>
    <property type="match status" value="1"/>
</dbReference>
<feature type="active site" description="Proton donor" evidence="4">
    <location>
        <position position="91"/>
    </location>
</feature>
<dbReference type="PRINTS" id="PR00069">
    <property type="entry name" value="ALDKETRDTASE"/>
</dbReference>
<evidence type="ECO:0000259" key="7">
    <source>
        <dbReference type="Pfam" id="PF00248"/>
    </source>
</evidence>
<feature type="domain" description="NADP-dependent oxidoreductase" evidence="7">
    <location>
        <begin position="58"/>
        <end position="302"/>
    </location>
</feature>
<dbReference type="GO" id="GO:0016616">
    <property type="term" value="F:oxidoreductase activity, acting on the CH-OH group of donors, NAD or NADP as acceptor"/>
    <property type="evidence" value="ECO:0007669"/>
    <property type="project" value="UniProtKB-ARBA"/>
</dbReference>
<comment type="caution">
    <text evidence="8">The sequence shown here is derived from an EMBL/GenBank/DDBJ whole genome shotgun (WGS) entry which is preliminary data.</text>
</comment>
<dbReference type="EMBL" id="AYZE01000001">
    <property type="protein sequence ID" value="KRM92934.1"/>
    <property type="molecule type" value="Genomic_DNA"/>
</dbReference>
<dbReference type="Pfam" id="PF00248">
    <property type="entry name" value="Aldo_ket_red"/>
    <property type="match status" value="1"/>
</dbReference>
<gene>
    <name evidence="8" type="ORF">FC80_GL000022</name>
</gene>
<dbReference type="SUPFAM" id="SSF51430">
    <property type="entry name" value="NAD(P)-linked oxidoreductase"/>
    <property type="match status" value="1"/>
</dbReference>
<reference evidence="8 9" key="1">
    <citation type="journal article" date="2015" name="Genome Announc.">
        <title>Expanding the biotechnology potential of lactobacilli through comparative genomics of 213 strains and associated genera.</title>
        <authorList>
            <person name="Sun Z."/>
            <person name="Harris H.M."/>
            <person name="McCann A."/>
            <person name="Guo C."/>
            <person name="Argimon S."/>
            <person name="Zhang W."/>
            <person name="Yang X."/>
            <person name="Jeffery I.B."/>
            <person name="Cooney J.C."/>
            <person name="Kagawa T.F."/>
            <person name="Liu W."/>
            <person name="Song Y."/>
            <person name="Salvetti E."/>
            <person name="Wrobel A."/>
            <person name="Rasinkangas P."/>
            <person name="Parkhill J."/>
            <person name="Rea M.C."/>
            <person name="O'Sullivan O."/>
            <person name="Ritari J."/>
            <person name="Douillard F.P."/>
            <person name="Paul Ross R."/>
            <person name="Yang R."/>
            <person name="Briner A.E."/>
            <person name="Felis G.E."/>
            <person name="de Vos W.M."/>
            <person name="Barrangou R."/>
            <person name="Klaenhammer T.R."/>
            <person name="Caufield P.W."/>
            <person name="Cui Y."/>
            <person name="Zhang H."/>
            <person name="O'Toole P.W."/>
        </authorList>
    </citation>
    <scope>NUCLEOTIDE SEQUENCE [LARGE SCALE GENOMIC DNA]</scope>
    <source>
        <strain evidence="8 9">DSM 21116</strain>
    </source>
</reference>
<dbReference type="PANTHER" id="PTHR43827:SF3">
    <property type="entry name" value="NADP-DEPENDENT OXIDOREDUCTASE DOMAIN-CONTAINING PROTEIN"/>
    <property type="match status" value="1"/>
</dbReference>
<evidence type="ECO:0000313" key="9">
    <source>
        <dbReference type="Proteomes" id="UP000051131"/>
    </source>
</evidence>
<evidence type="ECO:0000313" key="8">
    <source>
        <dbReference type="EMBL" id="KRM92934.1"/>
    </source>
</evidence>
<dbReference type="InterPro" id="IPR036812">
    <property type="entry name" value="NAD(P)_OxRdtase_dom_sf"/>
</dbReference>
<evidence type="ECO:0000256" key="4">
    <source>
        <dbReference type="PIRSR" id="PIRSR000097-1"/>
    </source>
</evidence>
<sequence>MSENILFNQGQSISSKYDFSKTYLSADIFKKKDGSGPAPSPQFPERITLSDGTDIPLIGFGTFRLNGGHGVNTMLQALKTGYRSLDTAVNYENEGAVGEAIQRTSLNREDLFITSKLPGRHQKFDDTITTIQESLFRTKLDYFDLYLIHWPNPLADNYVEAWQGLIEAQKMGLVRSIGVSNFLPEHLERLEKETGVLPVINQIELHPYWSQPKQRKFNKDHGIFTQAWSPLGRANAVLQDETIRKIAEAHHKSIAQIILRWELQLGVGVIPKSSSSKRQFENLNLFDFELSTAEVNLITNLDKPNGRTNNQDPAIYQEF</sequence>
<accession>A0A0R2CYU8</accession>
<dbReference type="PIRSF" id="PIRSF000097">
    <property type="entry name" value="AKR"/>
    <property type="match status" value="1"/>
</dbReference>
<dbReference type="Proteomes" id="UP000051131">
    <property type="component" value="Unassembled WGS sequence"/>
</dbReference>
<evidence type="ECO:0000256" key="2">
    <source>
        <dbReference type="ARBA" id="ARBA00022857"/>
    </source>
</evidence>
<dbReference type="PROSITE" id="PS00063">
    <property type="entry name" value="ALDOKETO_REDUCTASE_3"/>
    <property type="match status" value="1"/>
</dbReference>
<dbReference type="PROSITE" id="PS00798">
    <property type="entry name" value="ALDOKETO_REDUCTASE_1"/>
    <property type="match status" value="1"/>
</dbReference>